<dbReference type="RefSeq" id="WP_350448173.1">
    <property type="nucleotide sequence ID" value="NZ_CP158373.1"/>
</dbReference>
<dbReference type="GO" id="GO:0052621">
    <property type="term" value="F:diguanylate cyclase activity"/>
    <property type="evidence" value="ECO:0007669"/>
    <property type="project" value="UniProtKB-EC"/>
</dbReference>
<dbReference type="PANTHER" id="PTHR45138:SF9">
    <property type="entry name" value="DIGUANYLATE CYCLASE DGCM-RELATED"/>
    <property type="match status" value="1"/>
</dbReference>
<dbReference type="InterPro" id="IPR011006">
    <property type="entry name" value="CheY-like_superfamily"/>
</dbReference>
<dbReference type="SUPFAM" id="SSF55073">
    <property type="entry name" value="Nucleotide cyclase"/>
    <property type="match status" value="1"/>
</dbReference>
<evidence type="ECO:0000313" key="8">
    <source>
        <dbReference type="EMBL" id="XBY66115.1"/>
    </source>
</evidence>
<dbReference type="EC" id="2.7.7.65" evidence="3"/>
<feature type="domain" description="Response regulatory" evidence="6">
    <location>
        <begin position="6"/>
        <end position="121"/>
    </location>
</feature>
<accession>A0AAU7Y8M9</accession>
<dbReference type="GO" id="GO:0000160">
    <property type="term" value="P:phosphorelay signal transduction system"/>
    <property type="evidence" value="ECO:0007669"/>
    <property type="project" value="InterPro"/>
</dbReference>
<feature type="domain" description="GGDEF" evidence="7">
    <location>
        <begin position="164"/>
        <end position="312"/>
    </location>
</feature>
<dbReference type="Gene3D" id="3.30.70.270">
    <property type="match status" value="1"/>
</dbReference>
<keyword evidence="8" id="KW-0808">Transferase</keyword>
<gene>
    <name evidence="8" type="ORF">ABS648_10265</name>
</gene>
<evidence type="ECO:0000259" key="6">
    <source>
        <dbReference type="PROSITE" id="PS50110"/>
    </source>
</evidence>
<dbReference type="InterPro" id="IPR001789">
    <property type="entry name" value="Sig_transdc_resp-reg_receiver"/>
</dbReference>
<dbReference type="AlphaFoldDB" id="A0AAU7Y8M9"/>
<evidence type="ECO:0000256" key="4">
    <source>
        <dbReference type="ARBA" id="ARBA00034247"/>
    </source>
</evidence>
<dbReference type="PROSITE" id="PS50110">
    <property type="entry name" value="RESPONSE_REGULATORY"/>
    <property type="match status" value="1"/>
</dbReference>
<proteinExistence type="predicted"/>
<reference evidence="8" key="1">
    <citation type="submission" date="2023-08" db="EMBL/GenBank/DDBJ databases">
        <title>Increased levels of nutrients transform a symbiont into a lethal pathobiont.</title>
        <authorList>
            <person name="Lachnit T."/>
            <person name="Ulrich L."/>
            <person name="Willmer F.M."/>
            <person name="Hasenbein T."/>
            <person name="Steiner L.X."/>
            <person name="Wolters M."/>
            <person name="Herbst E.M."/>
            <person name="Deines P."/>
        </authorList>
    </citation>
    <scope>NUCLEOTIDE SEQUENCE</scope>
    <source>
        <strain evidence="8">T3</strain>
    </source>
</reference>
<evidence type="ECO:0000256" key="5">
    <source>
        <dbReference type="PROSITE-ProRule" id="PRU00169"/>
    </source>
</evidence>
<keyword evidence="8" id="KW-0548">Nucleotidyltransferase</keyword>
<dbReference type="EMBL" id="CP158373">
    <property type="protein sequence ID" value="XBY66115.1"/>
    <property type="molecule type" value="Genomic_DNA"/>
</dbReference>
<dbReference type="SMART" id="SM00267">
    <property type="entry name" value="GGDEF"/>
    <property type="match status" value="1"/>
</dbReference>
<dbReference type="FunFam" id="3.30.70.270:FF:000001">
    <property type="entry name" value="Diguanylate cyclase domain protein"/>
    <property type="match status" value="1"/>
</dbReference>
<evidence type="ECO:0000256" key="3">
    <source>
        <dbReference type="ARBA" id="ARBA00012528"/>
    </source>
</evidence>
<dbReference type="InterPro" id="IPR043128">
    <property type="entry name" value="Rev_trsase/Diguanyl_cyclase"/>
</dbReference>
<protein>
    <recommendedName>
        <fullName evidence="3">diguanylate cyclase</fullName>
        <ecNumber evidence="3">2.7.7.65</ecNumber>
    </recommendedName>
</protein>
<organism evidence="8">
    <name type="scientific">Pseudomonas solani</name>
    <dbReference type="NCBI Taxonomy" id="2731552"/>
    <lineage>
        <taxon>Bacteria</taxon>
        <taxon>Pseudomonadati</taxon>
        <taxon>Pseudomonadota</taxon>
        <taxon>Gammaproteobacteria</taxon>
        <taxon>Pseudomonadales</taxon>
        <taxon>Pseudomonadaceae</taxon>
        <taxon>Pseudomonas</taxon>
    </lineage>
</organism>
<dbReference type="NCBIfam" id="TIGR00254">
    <property type="entry name" value="GGDEF"/>
    <property type="match status" value="1"/>
</dbReference>
<evidence type="ECO:0000256" key="2">
    <source>
        <dbReference type="ARBA" id="ARBA00004533"/>
    </source>
</evidence>
<comment type="catalytic activity">
    <reaction evidence="4">
        <text>2 GTP = 3',3'-c-di-GMP + 2 diphosphate</text>
        <dbReference type="Rhea" id="RHEA:24898"/>
        <dbReference type="ChEBI" id="CHEBI:33019"/>
        <dbReference type="ChEBI" id="CHEBI:37565"/>
        <dbReference type="ChEBI" id="CHEBI:58805"/>
        <dbReference type="EC" id="2.7.7.65"/>
    </reaction>
</comment>
<dbReference type="GO" id="GO:0005886">
    <property type="term" value="C:plasma membrane"/>
    <property type="evidence" value="ECO:0007669"/>
    <property type="project" value="UniProtKB-SubCell"/>
</dbReference>
<dbReference type="InterPro" id="IPR050469">
    <property type="entry name" value="Diguanylate_Cyclase"/>
</dbReference>
<dbReference type="Pfam" id="PF00072">
    <property type="entry name" value="Response_reg"/>
    <property type="match status" value="1"/>
</dbReference>
<dbReference type="GO" id="GO:1902201">
    <property type="term" value="P:negative regulation of bacterial-type flagellum-dependent cell motility"/>
    <property type="evidence" value="ECO:0007669"/>
    <property type="project" value="TreeGrafter"/>
</dbReference>
<feature type="modified residue" description="4-aspartylphosphate" evidence="5">
    <location>
        <position position="54"/>
    </location>
</feature>
<dbReference type="Pfam" id="PF00990">
    <property type="entry name" value="GGDEF"/>
    <property type="match status" value="1"/>
</dbReference>
<evidence type="ECO:0000256" key="1">
    <source>
        <dbReference type="ARBA" id="ARBA00001946"/>
    </source>
</evidence>
<comment type="subcellular location">
    <subcellularLocation>
        <location evidence="2">Cell inner membrane</location>
    </subcellularLocation>
</comment>
<dbReference type="CDD" id="cd01949">
    <property type="entry name" value="GGDEF"/>
    <property type="match status" value="1"/>
</dbReference>
<dbReference type="SUPFAM" id="SSF52172">
    <property type="entry name" value="CheY-like"/>
    <property type="match status" value="1"/>
</dbReference>
<dbReference type="PANTHER" id="PTHR45138">
    <property type="entry name" value="REGULATORY COMPONENTS OF SENSORY TRANSDUCTION SYSTEM"/>
    <property type="match status" value="1"/>
</dbReference>
<dbReference type="InterPro" id="IPR000160">
    <property type="entry name" value="GGDEF_dom"/>
</dbReference>
<dbReference type="Gene3D" id="3.40.50.2300">
    <property type="match status" value="1"/>
</dbReference>
<keyword evidence="5" id="KW-0597">Phosphoprotein</keyword>
<comment type="cofactor">
    <cofactor evidence="1">
        <name>Mg(2+)</name>
        <dbReference type="ChEBI" id="CHEBI:18420"/>
    </cofactor>
</comment>
<dbReference type="SMART" id="SM00448">
    <property type="entry name" value="REC"/>
    <property type="match status" value="1"/>
</dbReference>
<dbReference type="GO" id="GO:0043709">
    <property type="term" value="P:cell adhesion involved in single-species biofilm formation"/>
    <property type="evidence" value="ECO:0007669"/>
    <property type="project" value="TreeGrafter"/>
</dbReference>
<dbReference type="PROSITE" id="PS50887">
    <property type="entry name" value="GGDEF"/>
    <property type="match status" value="1"/>
</dbReference>
<evidence type="ECO:0000259" key="7">
    <source>
        <dbReference type="PROSITE" id="PS50887"/>
    </source>
</evidence>
<dbReference type="InterPro" id="IPR029787">
    <property type="entry name" value="Nucleotide_cyclase"/>
</dbReference>
<name>A0AAU7Y8M9_9PSED</name>
<sequence length="328" mass="36175">MDYTPSLLIVDDDTSAIRILSKAIGRLGKIRFATNGPDALRAVREERPDLVLLDAEMPGMGGFEVCERMKTEMELRDVPVIFITSHTEASMEEAGLALGAVDFIGKPIRPAIVHARAKTHLHLKLAMDRLNLLAQTDGLTGLANRRFLDQNIEREWLRTRRNGQPFSLLLMDIDYFKRYNDRNGHLQGDQCLIAVAHALRASINRPADLVARYGGEEFAVLLPETDHVGACRIAEQLGDGVRHLNIPHLDSPHGKVTVSIGVASFDEESPSWPHTSESNEVAPDIARLLEFSDAALYEAKEAGRDCSRFRNIELAALLPASGSGIKKG</sequence>